<dbReference type="EMBL" id="MEZN01000015">
    <property type="protein sequence ID" value="OGD56500.1"/>
    <property type="molecule type" value="Genomic_DNA"/>
</dbReference>
<evidence type="ECO:0008006" key="6">
    <source>
        <dbReference type="Google" id="ProtNLM"/>
    </source>
</evidence>
<evidence type="ECO:0000259" key="3">
    <source>
        <dbReference type="Pfam" id="PF05193"/>
    </source>
</evidence>
<dbReference type="STRING" id="1797460.A3E73_00030"/>
<dbReference type="SUPFAM" id="SSF63411">
    <property type="entry name" value="LuxS/MPP-like metallohydrolase"/>
    <property type="match status" value="2"/>
</dbReference>
<feature type="domain" description="Peptidase M16 C-terminal" evidence="3">
    <location>
        <begin position="170"/>
        <end position="339"/>
    </location>
</feature>
<dbReference type="PANTHER" id="PTHR11851:SF49">
    <property type="entry name" value="MITOCHONDRIAL-PROCESSING PEPTIDASE SUBUNIT ALPHA"/>
    <property type="match status" value="1"/>
</dbReference>
<dbReference type="Pfam" id="PF05193">
    <property type="entry name" value="Peptidase_M16_C"/>
    <property type="match status" value="1"/>
</dbReference>
<reference evidence="4 5" key="1">
    <citation type="journal article" date="2016" name="Nat. Commun.">
        <title>Thousands of microbial genomes shed light on interconnected biogeochemical processes in an aquifer system.</title>
        <authorList>
            <person name="Anantharaman K."/>
            <person name="Brown C.T."/>
            <person name="Hug L.A."/>
            <person name="Sharon I."/>
            <person name="Castelle C.J."/>
            <person name="Probst A.J."/>
            <person name="Thomas B.C."/>
            <person name="Singh A."/>
            <person name="Wilkins M.J."/>
            <person name="Karaoz U."/>
            <person name="Brodie E.L."/>
            <person name="Williams K.H."/>
            <person name="Hubbard S.S."/>
            <person name="Banfield J.F."/>
        </authorList>
    </citation>
    <scope>NUCLEOTIDE SEQUENCE [LARGE SCALE GENOMIC DNA]</scope>
</reference>
<gene>
    <name evidence="4" type="ORF">A3E73_00030</name>
</gene>
<dbReference type="AlphaFoldDB" id="A0A1F5DN85"/>
<sequence>MNWQFNQEILPNGLKALTVPMPTESVTVLLMVRVGSRDETKNLNGISHFFEHMVFKGTQKWPSPMELNRVIDSVGGVFNAFTSQEHTGFWVKIAKKHLKLGLEFVGELVFHSLLPSKELEKERGVILEEIKMNEDNPMRHVYDQFVSQVYSATSLGRPIIGRPENIKTVQKPDFIKHLQTWYQPQNMVLAVSGGLDSTINEQIRQVFGGVKGSAKMVHKRINLNPQTRIQLVKKEIQQLHFCLGLTTFERINPDRYVLTLLNLIFGGNTSSRLWNEIREKRGLVYYIRSSTDSYFDTGYLVVQAGCDLKRGQEAIKVTLQELNKLTGKITDQELAEAKEYIKGHLALSLEDSQEVADLFGEDLLIEGKIRTIKEIITGVEAVTVNQIQVLAKKLLANRNLNLTVLGPVDKRGQFAKLLV</sequence>
<dbReference type="Pfam" id="PF00675">
    <property type="entry name" value="Peptidase_M16"/>
    <property type="match status" value="1"/>
</dbReference>
<dbReference type="Proteomes" id="UP000176791">
    <property type="component" value="Unassembled WGS sequence"/>
</dbReference>
<evidence type="ECO:0000259" key="2">
    <source>
        <dbReference type="Pfam" id="PF00675"/>
    </source>
</evidence>
<comment type="similarity">
    <text evidence="1">Belongs to the peptidase M16 family.</text>
</comment>
<dbReference type="GO" id="GO:0046872">
    <property type="term" value="F:metal ion binding"/>
    <property type="evidence" value="ECO:0007669"/>
    <property type="project" value="InterPro"/>
</dbReference>
<protein>
    <recommendedName>
        <fullName evidence="6">Peptidase M16</fullName>
    </recommendedName>
</protein>
<dbReference type="InterPro" id="IPR011765">
    <property type="entry name" value="Pept_M16_N"/>
</dbReference>
<proteinExistence type="inferred from homology"/>
<dbReference type="InterPro" id="IPR007863">
    <property type="entry name" value="Peptidase_M16_C"/>
</dbReference>
<dbReference type="InterPro" id="IPR050361">
    <property type="entry name" value="MPP/UQCRC_Complex"/>
</dbReference>
<feature type="domain" description="Peptidase M16 N-terminal" evidence="2">
    <location>
        <begin position="22"/>
        <end position="161"/>
    </location>
</feature>
<evidence type="ECO:0000256" key="1">
    <source>
        <dbReference type="ARBA" id="ARBA00007261"/>
    </source>
</evidence>
<dbReference type="PANTHER" id="PTHR11851">
    <property type="entry name" value="METALLOPROTEASE"/>
    <property type="match status" value="1"/>
</dbReference>
<dbReference type="Gene3D" id="3.30.830.10">
    <property type="entry name" value="Metalloenzyme, LuxS/M16 peptidase-like"/>
    <property type="match status" value="2"/>
</dbReference>
<name>A0A1F5DN85_9BACT</name>
<accession>A0A1F5DN85</accession>
<organism evidence="4 5">
    <name type="scientific">Candidatus Beckwithbacteria bacterium RIFCSPHIGHO2_12_FULL_47_17</name>
    <dbReference type="NCBI Taxonomy" id="1797460"/>
    <lineage>
        <taxon>Bacteria</taxon>
        <taxon>Candidatus Beckwithiibacteriota</taxon>
    </lineage>
</organism>
<comment type="caution">
    <text evidence="4">The sequence shown here is derived from an EMBL/GenBank/DDBJ whole genome shotgun (WGS) entry which is preliminary data.</text>
</comment>
<evidence type="ECO:0000313" key="5">
    <source>
        <dbReference type="Proteomes" id="UP000176791"/>
    </source>
</evidence>
<dbReference type="InterPro" id="IPR011249">
    <property type="entry name" value="Metalloenz_LuxS/M16"/>
</dbReference>
<evidence type="ECO:0000313" key="4">
    <source>
        <dbReference type="EMBL" id="OGD56500.1"/>
    </source>
</evidence>